<sequence length="333" mass="37844">MNKNKQRTYLWVGLSIIFVLLAIFFALSFANKERQQKVMPIKTTAPKKKSNDWADLSIRQIVGLSIVYTHLKYPDNEAWNDVYDNAQNNKLEVRRFNSYHFDNDRSVEASASQRLYILNGKAALVITNADEASLSTIIMGDDEKQIGSVNLKTAYEYVKDQGQLGFWKALCKNLEVDEQVSTQEPRSENDTDQADNDSNQDSASKSDNSNNKYGLQQFTIPNQFIGKWYSVDKDGKVDTETVTTAGVNGHPLFKMNKKLVNSKEFNNNAKLRDKIWFATMVDGVLSYGVYGTDTQTMKPEGDHMIMGASNVPFKYSPKYYRSLAEAKQHPSKY</sequence>
<dbReference type="EMBL" id="JAHLFT010000066">
    <property type="protein sequence ID" value="MBU3828513.1"/>
    <property type="molecule type" value="Genomic_DNA"/>
</dbReference>
<evidence type="ECO:0000256" key="2">
    <source>
        <dbReference type="SAM" id="Phobius"/>
    </source>
</evidence>
<protein>
    <submittedName>
        <fullName evidence="3">Uncharacterized protein</fullName>
    </submittedName>
</protein>
<keyword evidence="2" id="KW-0812">Transmembrane</keyword>
<gene>
    <name evidence="3" type="ORF">H9806_05175</name>
</gene>
<reference evidence="3" key="2">
    <citation type="submission" date="2021-04" db="EMBL/GenBank/DDBJ databases">
        <authorList>
            <person name="Gilroy R."/>
        </authorList>
    </citation>
    <scope>NUCLEOTIDE SEQUENCE</scope>
    <source>
        <strain evidence="3">F6-686</strain>
    </source>
</reference>
<evidence type="ECO:0000256" key="1">
    <source>
        <dbReference type="SAM" id="MobiDB-lite"/>
    </source>
</evidence>
<keyword evidence="2" id="KW-1133">Transmembrane helix</keyword>
<evidence type="ECO:0000313" key="3">
    <source>
        <dbReference type="EMBL" id="MBU3828513.1"/>
    </source>
</evidence>
<feature type="region of interest" description="Disordered" evidence="1">
    <location>
        <begin position="178"/>
        <end position="214"/>
    </location>
</feature>
<feature type="compositionally biased region" description="Low complexity" evidence="1">
    <location>
        <begin position="196"/>
        <end position="212"/>
    </location>
</feature>
<organism evidence="3 4">
    <name type="scientific">Candidatus Lactobacillus pullistercoris</name>
    <dbReference type="NCBI Taxonomy" id="2838636"/>
    <lineage>
        <taxon>Bacteria</taxon>
        <taxon>Bacillati</taxon>
        <taxon>Bacillota</taxon>
        <taxon>Bacilli</taxon>
        <taxon>Lactobacillales</taxon>
        <taxon>Lactobacillaceae</taxon>
        <taxon>Lactobacillus</taxon>
    </lineage>
</organism>
<accession>A0A9E2NTQ9</accession>
<keyword evidence="2" id="KW-0472">Membrane</keyword>
<feature type="transmembrane region" description="Helical" evidence="2">
    <location>
        <begin position="9"/>
        <end position="30"/>
    </location>
</feature>
<proteinExistence type="predicted"/>
<dbReference type="AlphaFoldDB" id="A0A9E2NTQ9"/>
<reference evidence="3" key="1">
    <citation type="journal article" date="2021" name="PeerJ">
        <title>Extensive microbial diversity within the chicken gut microbiome revealed by metagenomics and culture.</title>
        <authorList>
            <person name="Gilroy R."/>
            <person name="Ravi A."/>
            <person name="Getino M."/>
            <person name="Pursley I."/>
            <person name="Horton D.L."/>
            <person name="Alikhan N.F."/>
            <person name="Baker D."/>
            <person name="Gharbi K."/>
            <person name="Hall N."/>
            <person name="Watson M."/>
            <person name="Adriaenssens E.M."/>
            <person name="Foster-Nyarko E."/>
            <person name="Jarju S."/>
            <person name="Secka A."/>
            <person name="Antonio M."/>
            <person name="Oren A."/>
            <person name="Chaudhuri R.R."/>
            <person name="La Ragione R."/>
            <person name="Hildebrand F."/>
            <person name="Pallen M.J."/>
        </authorList>
    </citation>
    <scope>NUCLEOTIDE SEQUENCE</scope>
    <source>
        <strain evidence="3">F6-686</strain>
    </source>
</reference>
<dbReference type="Proteomes" id="UP000823844">
    <property type="component" value="Unassembled WGS sequence"/>
</dbReference>
<evidence type="ECO:0000313" key="4">
    <source>
        <dbReference type="Proteomes" id="UP000823844"/>
    </source>
</evidence>
<name>A0A9E2NTQ9_9LACO</name>
<comment type="caution">
    <text evidence="3">The sequence shown here is derived from an EMBL/GenBank/DDBJ whole genome shotgun (WGS) entry which is preliminary data.</text>
</comment>